<evidence type="ECO:0000256" key="1">
    <source>
        <dbReference type="ARBA" id="ARBA00023015"/>
    </source>
</evidence>
<accession>A0A4R5LSG4</accession>
<keyword evidence="2" id="KW-0238">DNA-binding</keyword>
<keyword evidence="6" id="KW-1185">Reference proteome</keyword>
<dbReference type="SMART" id="SM00347">
    <property type="entry name" value="HTH_MARR"/>
    <property type="match status" value="1"/>
</dbReference>
<proteinExistence type="predicted"/>
<dbReference type="EMBL" id="SMSE01000002">
    <property type="protein sequence ID" value="TDG13831.1"/>
    <property type="molecule type" value="Genomic_DNA"/>
</dbReference>
<sequence length="243" mass="27611">MVGKAPVCISVCRQRFIMQSGGDHPELQAPPLTFKLPACRDRSARIIVPPPRFRVKILRRLKSGTTACRRGIANEGLVKKNVADSNREIAYRLSNNLPRLLREFSRDYERRIFNQLAGRGHPRIRPAHSQVFANLGLGSVRVSELAERAQITQQAMGKMLKELEQMGYIDRGVDDSDKRAREIRLTDQGVKLAADSLAAVDEARTHYEEKIGAEELQALEERLRQAVDQLQLEYLPESWTNNR</sequence>
<dbReference type="GO" id="GO:0003677">
    <property type="term" value="F:DNA binding"/>
    <property type="evidence" value="ECO:0007669"/>
    <property type="project" value="UniProtKB-KW"/>
</dbReference>
<dbReference type="PANTHER" id="PTHR33164">
    <property type="entry name" value="TRANSCRIPTIONAL REGULATOR, MARR FAMILY"/>
    <property type="match status" value="1"/>
</dbReference>
<reference evidence="5 6" key="1">
    <citation type="submission" date="2019-03" db="EMBL/GenBank/DDBJ databases">
        <title>Seongchinamella monodicae gen. nov., sp. nov., a novel member of the Gammaproteobacteria isolated from a tidal mudflat of beach.</title>
        <authorList>
            <person name="Yang H.G."/>
            <person name="Kang J.W."/>
            <person name="Lee S.D."/>
        </authorList>
    </citation>
    <scope>NUCLEOTIDE SEQUENCE [LARGE SCALE GENOMIC DNA]</scope>
    <source>
        <strain evidence="5 6">GH4-78</strain>
    </source>
</reference>
<keyword evidence="1" id="KW-0805">Transcription regulation</keyword>
<feature type="domain" description="HTH marR-type" evidence="4">
    <location>
        <begin position="94"/>
        <end position="228"/>
    </location>
</feature>
<evidence type="ECO:0000313" key="6">
    <source>
        <dbReference type="Proteomes" id="UP000295554"/>
    </source>
</evidence>
<dbReference type="InterPro" id="IPR023187">
    <property type="entry name" value="Tscrpt_reg_MarR-type_CS"/>
</dbReference>
<dbReference type="InterPro" id="IPR036388">
    <property type="entry name" value="WH-like_DNA-bd_sf"/>
</dbReference>
<dbReference type="PROSITE" id="PS50995">
    <property type="entry name" value="HTH_MARR_2"/>
    <property type="match status" value="1"/>
</dbReference>
<evidence type="ECO:0000259" key="4">
    <source>
        <dbReference type="PROSITE" id="PS50995"/>
    </source>
</evidence>
<evidence type="ECO:0000256" key="3">
    <source>
        <dbReference type="ARBA" id="ARBA00023163"/>
    </source>
</evidence>
<protein>
    <submittedName>
        <fullName evidence="5">MarR family transcriptional regulator</fullName>
    </submittedName>
</protein>
<dbReference type="InterPro" id="IPR036390">
    <property type="entry name" value="WH_DNA-bd_sf"/>
</dbReference>
<dbReference type="GO" id="GO:0006950">
    <property type="term" value="P:response to stress"/>
    <property type="evidence" value="ECO:0007669"/>
    <property type="project" value="TreeGrafter"/>
</dbReference>
<dbReference type="PROSITE" id="PS01117">
    <property type="entry name" value="HTH_MARR_1"/>
    <property type="match status" value="1"/>
</dbReference>
<comment type="caution">
    <text evidence="5">The sequence shown here is derived from an EMBL/GenBank/DDBJ whole genome shotgun (WGS) entry which is preliminary data.</text>
</comment>
<dbReference type="PRINTS" id="PR00598">
    <property type="entry name" value="HTHMARR"/>
</dbReference>
<dbReference type="InterPro" id="IPR000835">
    <property type="entry name" value="HTH_MarR-typ"/>
</dbReference>
<gene>
    <name evidence="5" type="ORF">E2F43_10010</name>
</gene>
<dbReference type="SUPFAM" id="SSF46785">
    <property type="entry name" value="Winged helix' DNA-binding domain"/>
    <property type="match status" value="1"/>
</dbReference>
<dbReference type="Pfam" id="PF12802">
    <property type="entry name" value="MarR_2"/>
    <property type="match status" value="1"/>
</dbReference>
<organism evidence="5 6">
    <name type="scientific">Seongchinamella unica</name>
    <dbReference type="NCBI Taxonomy" id="2547392"/>
    <lineage>
        <taxon>Bacteria</taxon>
        <taxon>Pseudomonadati</taxon>
        <taxon>Pseudomonadota</taxon>
        <taxon>Gammaproteobacteria</taxon>
        <taxon>Cellvibrionales</taxon>
        <taxon>Halieaceae</taxon>
        <taxon>Seongchinamella</taxon>
    </lineage>
</organism>
<dbReference type="Gene3D" id="1.10.10.10">
    <property type="entry name" value="Winged helix-like DNA-binding domain superfamily/Winged helix DNA-binding domain"/>
    <property type="match status" value="1"/>
</dbReference>
<name>A0A4R5LSG4_9GAMM</name>
<dbReference type="AlphaFoldDB" id="A0A4R5LSG4"/>
<evidence type="ECO:0000256" key="2">
    <source>
        <dbReference type="ARBA" id="ARBA00023125"/>
    </source>
</evidence>
<dbReference type="OrthoDB" id="7427954at2"/>
<dbReference type="Proteomes" id="UP000295554">
    <property type="component" value="Unassembled WGS sequence"/>
</dbReference>
<dbReference type="GO" id="GO:0003700">
    <property type="term" value="F:DNA-binding transcription factor activity"/>
    <property type="evidence" value="ECO:0007669"/>
    <property type="project" value="InterPro"/>
</dbReference>
<dbReference type="PANTHER" id="PTHR33164:SF43">
    <property type="entry name" value="HTH-TYPE TRANSCRIPTIONAL REPRESSOR YETL"/>
    <property type="match status" value="1"/>
</dbReference>
<dbReference type="InterPro" id="IPR039422">
    <property type="entry name" value="MarR/SlyA-like"/>
</dbReference>
<evidence type="ECO:0000313" key="5">
    <source>
        <dbReference type="EMBL" id="TDG13831.1"/>
    </source>
</evidence>
<keyword evidence="3" id="KW-0804">Transcription</keyword>